<gene>
    <name evidence="3" type="ORF">TCON_0372</name>
</gene>
<proteinExistence type="predicted"/>
<feature type="compositionally biased region" description="Basic and acidic residues" evidence="1">
    <location>
        <begin position="559"/>
        <end position="592"/>
    </location>
</feature>
<feature type="compositionally biased region" description="Basic and acidic residues" evidence="1">
    <location>
        <begin position="599"/>
        <end position="637"/>
    </location>
</feature>
<name>A0ABQ7I1T8_9MICR</name>
<evidence type="ECO:0000313" key="4">
    <source>
        <dbReference type="Proteomes" id="UP001516464"/>
    </source>
</evidence>
<feature type="compositionally biased region" description="Low complexity" evidence="1">
    <location>
        <begin position="641"/>
        <end position="651"/>
    </location>
</feature>
<feature type="region of interest" description="Disordered" evidence="1">
    <location>
        <begin position="559"/>
        <end position="652"/>
    </location>
</feature>
<sequence length="681" mass="80225">MLFTLFLSYCQCVTYGVEYSNKLRISEKKGHVRQIVNIYKESTTVIPAFKIDGHRVNFANGCSPHNFYDLWKLFEMTPQQIYAKHNALLNEENIIPNYERKMDASTLNGLFLNLVNRYPIDAKLIITSPTYYDQERRHQLYTAFKHGGMEVLEVVPESTCIMADYISSSLPGEDIYLVINMRGYNTSFSFYRTNKPEKKTKESTENNATNEETSEKNTKPDDISIENIHHSYINDLSDELFKERVYFAIRECINEKLKQAGRKEKIDFHPRFLNDEVGEFDWYCDLSKFYRTVVEGLAYKLNVICDKKGIEFYDWKSGAKRYVVEELEIPATKISLKVDIVLKEKIDEIASRLGIEKYTTLVFGEFFRYEVLDYLFKDFDVDKKYLTEDSIAYGASLIEEYCVTDSFIYKPVVDHPKNPIYEMLNVYIKMDNYKNKYAELIHIKEDKIEELKSMVTNNYKEVLSFVKKFEELQAHNAFIEEEIRTRSEGVNGLSYAIEDIKKCKDKKVKKLIKKILDETEEWYKNNKDNNEILYSAFLDKKLHLTSMFKAYERRVSRERESKKKALEEKKKKEEEEKKKKEEEEEAKKKVEEGIDNGEEENKKEEEKNDNKEEKVVNNEKDITDEGKEVDELNKNGEDINNDIIGEGDNINRGMFDTIKDKIKEKLHLDGNEPEEENKEEL</sequence>
<evidence type="ECO:0000313" key="3">
    <source>
        <dbReference type="EMBL" id="KAF7684431.1"/>
    </source>
</evidence>
<feature type="region of interest" description="Disordered" evidence="1">
    <location>
        <begin position="195"/>
        <end position="221"/>
    </location>
</feature>
<dbReference type="Proteomes" id="UP001516464">
    <property type="component" value="Unassembled WGS sequence"/>
</dbReference>
<evidence type="ECO:0000256" key="2">
    <source>
        <dbReference type="SAM" id="SignalP"/>
    </source>
</evidence>
<feature type="compositionally biased region" description="Basic and acidic residues" evidence="1">
    <location>
        <begin position="195"/>
        <end position="204"/>
    </location>
</feature>
<feature type="signal peptide" evidence="2">
    <location>
        <begin position="1"/>
        <end position="16"/>
    </location>
</feature>
<feature type="chain" id="PRO_5046102944" evidence="2">
    <location>
        <begin position="17"/>
        <end position="681"/>
    </location>
</feature>
<dbReference type="EMBL" id="SBIQ01000014">
    <property type="protein sequence ID" value="KAF7684431.1"/>
    <property type="molecule type" value="Genomic_DNA"/>
</dbReference>
<dbReference type="Gene3D" id="3.30.420.40">
    <property type="match status" value="2"/>
</dbReference>
<protein>
    <submittedName>
        <fullName evidence="3">Uncharacterized protein</fullName>
    </submittedName>
</protein>
<comment type="caution">
    <text evidence="3">The sequence shown here is derived from an EMBL/GenBank/DDBJ whole genome shotgun (WGS) entry which is preliminary data.</text>
</comment>
<accession>A0ABQ7I1T8</accession>
<keyword evidence="4" id="KW-1185">Reference proteome</keyword>
<evidence type="ECO:0000256" key="1">
    <source>
        <dbReference type="SAM" id="MobiDB-lite"/>
    </source>
</evidence>
<organism evidence="3 4">
    <name type="scientific">Astathelohania contejeani</name>
    <dbReference type="NCBI Taxonomy" id="164912"/>
    <lineage>
        <taxon>Eukaryota</taxon>
        <taxon>Fungi</taxon>
        <taxon>Fungi incertae sedis</taxon>
        <taxon>Microsporidia</taxon>
        <taxon>Astathelohaniidae</taxon>
        <taxon>Astathelohania</taxon>
    </lineage>
</organism>
<keyword evidence="2" id="KW-0732">Signal</keyword>
<reference evidence="3 4" key="1">
    <citation type="submission" date="2019-01" db="EMBL/GenBank/DDBJ databases">
        <title>Genomes sequencing and comparative genomics of infectious freshwater microsporidia, Cucumispora dikerogammari and Thelohania contejeani.</title>
        <authorList>
            <person name="Cormier A."/>
            <person name="Giraud I."/>
            <person name="Wattier R."/>
            <person name="Teixeira M."/>
            <person name="Grandjean F."/>
            <person name="Rigaud T."/>
            <person name="Cordaux R."/>
        </authorList>
    </citation>
    <scope>NUCLEOTIDE SEQUENCE [LARGE SCALE GENOMIC DNA]</scope>
    <source>
        <strain evidence="3">T1</strain>
        <tissue evidence="3">Spores</tissue>
    </source>
</reference>